<dbReference type="Pfam" id="PF00132">
    <property type="entry name" value="Hexapep"/>
    <property type="match status" value="2"/>
</dbReference>
<dbReference type="InterPro" id="IPR010137">
    <property type="entry name" value="Lipid_A_LpxA"/>
</dbReference>
<dbReference type="InterPro" id="IPR001451">
    <property type="entry name" value="Hexapep"/>
</dbReference>
<protein>
    <recommendedName>
        <fullName evidence="3">Acyl-[acyl-carrier-protein]--UDP-N-acetylglucosamine O-acyltransferase</fullName>
    </recommendedName>
</protein>
<accession>A0ABS0RSI0</accession>
<evidence type="ECO:0008006" key="3">
    <source>
        <dbReference type="Google" id="ProtNLM"/>
    </source>
</evidence>
<dbReference type="SUPFAM" id="SSF51161">
    <property type="entry name" value="Trimeric LpxA-like enzymes"/>
    <property type="match status" value="1"/>
</dbReference>
<evidence type="ECO:0000313" key="1">
    <source>
        <dbReference type="EMBL" id="MBI0320432.1"/>
    </source>
</evidence>
<evidence type="ECO:0000313" key="2">
    <source>
        <dbReference type="Proteomes" id="UP000638849"/>
    </source>
</evidence>
<gene>
    <name evidence="1" type="ORF">JBF12_47320</name>
</gene>
<comment type="caution">
    <text evidence="1">The sequence shown here is derived from an EMBL/GenBank/DDBJ whole genome shotgun (WGS) entry which is preliminary data.</text>
</comment>
<organism evidence="1 2">
    <name type="scientific">Streptomyces javensis</name>
    <dbReference type="NCBI Taxonomy" id="114698"/>
    <lineage>
        <taxon>Bacteria</taxon>
        <taxon>Bacillati</taxon>
        <taxon>Actinomycetota</taxon>
        <taxon>Actinomycetes</taxon>
        <taxon>Kitasatosporales</taxon>
        <taxon>Streptomycetaceae</taxon>
        <taxon>Streptomyces</taxon>
        <taxon>Streptomyces violaceusniger group</taxon>
    </lineage>
</organism>
<name>A0ABS0RSI0_9ACTN</name>
<dbReference type="InterPro" id="IPR011004">
    <property type="entry name" value="Trimer_LpxA-like_sf"/>
</dbReference>
<dbReference type="PANTHER" id="PTHR43480">
    <property type="entry name" value="ACYL-[ACYL-CARRIER-PROTEIN]--UDP-N-ACETYLGLUCOSAMINE O-ACYLTRANSFERASE"/>
    <property type="match status" value="1"/>
</dbReference>
<dbReference type="EMBL" id="JAEEAQ010001514">
    <property type="protein sequence ID" value="MBI0320432.1"/>
    <property type="molecule type" value="Genomic_DNA"/>
</dbReference>
<dbReference type="Gene3D" id="2.160.10.10">
    <property type="entry name" value="Hexapeptide repeat proteins"/>
    <property type="match status" value="1"/>
</dbReference>
<feature type="non-terminal residue" evidence="1">
    <location>
        <position position="133"/>
    </location>
</feature>
<keyword evidence="2" id="KW-1185">Reference proteome</keyword>
<reference evidence="1 2" key="1">
    <citation type="submission" date="2020-12" db="EMBL/GenBank/DDBJ databases">
        <authorList>
            <person name="Kusuma A.B."/>
            <person name="Nouioui I."/>
            <person name="Goodfellow M."/>
        </authorList>
    </citation>
    <scope>NUCLEOTIDE SEQUENCE [LARGE SCALE GENOMIC DNA]</scope>
    <source>
        <strain evidence="1 2">DSM 41764</strain>
    </source>
</reference>
<dbReference type="Proteomes" id="UP000638849">
    <property type="component" value="Unassembled WGS sequence"/>
</dbReference>
<proteinExistence type="predicted"/>
<sequence>MKIHPTAIIDPSAQLGADIEVGAYTVIGPNCVIGDRTVIGPQVVLEEYTLIGQECQLRAGAVLGGTPQDAKFKGERSYVRIGDRNMIREFVTIHRATGEDAETSIGDDNLIMAYVHVGHNCTIGNSTMISSYA</sequence>
<dbReference type="PANTHER" id="PTHR43480:SF1">
    <property type="entry name" value="ACYL-[ACYL-CARRIER-PROTEIN]--UDP-N-ACETYLGLUCOSAMINE O-ACYLTRANSFERASE, MITOCHONDRIAL-RELATED"/>
    <property type="match status" value="1"/>
</dbReference>